<dbReference type="OrthoDB" id="10251073at2759"/>
<feature type="domain" description="DEK-C" evidence="1">
    <location>
        <begin position="3"/>
        <end position="47"/>
    </location>
</feature>
<gene>
    <name evidence="2" type="ORF">OCBIM_22010154mg</name>
</gene>
<dbReference type="AlphaFoldDB" id="A0A0L8FR79"/>
<evidence type="ECO:0000313" key="2">
    <source>
        <dbReference type="EMBL" id="KOF67221.1"/>
    </source>
</evidence>
<name>A0A0L8FR79_OCTBM</name>
<dbReference type="SUPFAM" id="SSF109715">
    <property type="entry name" value="DEK C-terminal domain"/>
    <property type="match status" value="1"/>
</dbReference>
<protein>
    <recommendedName>
        <fullName evidence="1">DEK-C domain-containing protein</fullName>
    </recommendedName>
</protein>
<evidence type="ECO:0000259" key="1">
    <source>
        <dbReference type="PROSITE" id="PS51998"/>
    </source>
</evidence>
<dbReference type="Gene3D" id="1.10.10.60">
    <property type="entry name" value="Homeodomain-like"/>
    <property type="match status" value="1"/>
</dbReference>
<dbReference type="InterPro" id="IPR014876">
    <property type="entry name" value="DEK_C"/>
</dbReference>
<sequence>MAGISNAVLLRSIREILKGADLSSLSAKKVRRKLEEKFGADLTDRKR</sequence>
<dbReference type="Pfam" id="PF08766">
    <property type="entry name" value="DEK_C"/>
    <property type="match status" value="1"/>
</dbReference>
<organism evidence="2">
    <name type="scientific">Octopus bimaculoides</name>
    <name type="common">California two-spotted octopus</name>
    <dbReference type="NCBI Taxonomy" id="37653"/>
    <lineage>
        <taxon>Eukaryota</taxon>
        <taxon>Metazoa</taxon>
        <taxon>Spiralia</taxon>
        <taxon>Lophotrochozoa</taxon>
        <taxon>Mollusca</taxon>
        <taxon>Cephalopoda</taxon>
        <taxon>Coleoidea</taxon>
        <taxon>Octopodiformes</taxon>
        <taxon>Octopoda</taxon>
        <taxon>Incirrata</taxon>
        <taxon>Octopodidae</taxon>
        <taxon>Octopus</taxon>
    </lineage>
</organism>
<proteinExistence type="predicted"/>
<accession>A0A0L8FR79</accession>
<dbReference type="PROSITE" id="PS51998">
    <property type="entry name" value="DEK_C"/>
    <property type="match status" value="1"/>
</dbReference>
<reference evidence="2" key="1">
    <citation type="submission" date="2015-07" db="EMBL/GenBank/DDBJ databases">
        <title>MeaNS - Measles Nucleotide Surveillance Program.</title>
        <authorList>
            <person name="Tran T."/>
            <person name="Druce J."/>
        </authorList>
    </citation>
    <scope>NUCLEOTIDE SEQUENCE</scope>
    <source>
        <strain evidence="2">UCB-OBI-ISO-001</strain>
        <tissue evidence="2">Gonad</tissue>
    </source>
</reference>
<dbReference type="EMBL" id="KQ427290">
    <property type="protein sequence ID" value="KOF67221.1"/>
    <property type="molecule type" value="Genomic_DNA"/>
</dbReference>